<evidence type="ECO:0000313" key="9">
    <source>
        <dbReference type="EMBL" id="KAG2448366.1"/>
    </source>
</evidence>
<dbReference type="PROSITE" id="PS50980">
    <property type="entry name" value="COA_CT_NTER"/>
    <property type="match status" value="1"/>
</dbReference>
<dbReference type="AlphaFoldDB" id="A0A835WJR6"/>
<dbReference type="PANTHER" id="PTHR22855">
    <property type="entry name" value="ACETYL, PROPIONYL, PYRUVATE, AND GLUTACONYL CARBOXYLASE-RELATED"/>
    <property type="match status" value="1"/>
</dbReference>
<name>A0A835WJR6_9CHLO</name>
<dbReference type="EMBL" id="JAEHOD010000018">
    <property type="protein sequence ID" value="KAG2448366.1"/>
    <property type="molecule type" value="Genomic_DNA"/>
</dbReference>
<dbReference type="FunFam" id="3.90.226.10:FF:000004">
    <property type="entry name" value="Methylcrotonoyl-CoA carboxylase beta chain"/>
    <property type="match status" value="1"/>
</dbReference>
<dbReference type="SUPFAM" id="SSF52096">
    <property type="entry name" value="ClpP/crotonase"/>
    <property type="match status" value="2"/>
</dbReference>
<dbReference type="PANTHER" id="PTHR22855:SF13">
    <property type="entry name" value="METHYLCROTONOYL-COA CARBOXYLASE BETA CHAIN, MITOCHONDRIAL"/>
    <property type="match status" value="1"/>
</dbReference>
<dbReference type="Proteomes" id="UP000613740">
    <property type="component" value="Unassembled WGS sequence"/>
</dbReference>
<dbReference type="Pfam" id="PF01039">
    <property type="entry name" value="Carboxyl_trans"/>
    <property type="match status" value="1"/>
</dbReference>
<dbReference type="InterPro" id="IPR029045">
    <property type="entry name" value="ClpP/crotonase-like_dom_sf"/>
</dbReference>
<evidence type="ECO:0000256" key="5">
    <source>
        <dbReference type="ARBA" id="ARBA00031404"/>
    </source>
</evidence>
<sequence>MRPGLSPLCRRAAAGLSALVQDVSAPGTAAISSSILQNTDTTSATSHLPREGGGPSAFSKPFACGFPSSLFWRSVSTASTSSASNVLAPALDREAAANAVAMAELLTHMGGLHAAARAGGGAAAIARHHSRAKMLPRERIDALLDEGSPFLELSPLAGRGLYGDDDVPGGGIVTGIGKVQGRLVAIVANDATVKGGTYYPITVKKHLRLQEVAAQCRLPCLYLVDSGGANLPRQADVFPDRDHFGRIFYNQARMSAAGIPQVAVVLGSCTAGGAYVPAMADECVIVRGNGTIFLGGPPLVKAATGEDVSAEELGGADLHCSTSGVTDHYAQDEAHALAIARDIVAHLPPPPTASAAAAASWQEPLYPAEELRRVVPADARRPFDVRAVLARLLDGSRLDEFKSNYGTTLVTGFGSIYGQEVGVVANQGVLFSAAAQKGAHFVQLCAQRGVPLLFLQNITGFMVGRAAEAGGIAKDGAKMVRAVANADVPKVTVVIGGSFGAGNYGMCGRAYSPHFMYMWPNARIGVMGGEQAAGVLAQVEAEKHRRKGKQWAPEEEAKFRASMTAAYDTQARPEYASARLWDDGCIDPADTRRVVGLSLAAATANVPRISTDSRFGPFRF</sequence>
<dbReference type="GO" id="GO:0006552">
    <property type="term" value="P:L-leucine catabolic process"/>
    <property type="evidence" value="ECO:0007669"/>
    <property type="project" value="UniProtKB-UniPathway"/>
</dbReference>
<dbReference type="GO" id="GO:0004485">
    <property type="term" value="F:methylcrotonoyl-CoA carboxylase activity"/>
    <property type="evidence" value="ECO:0007669"/>
    <property type="project" value="UniProtKB-EC"/>
</dbReference>
<dbReference type="GO" id="GO:1905202">
    <property type="term" value="C:methylcrotonoyl-CoA carboxylase complex"/>
    <property type="evidence" value="ECO:0007669"/>
    <property type="project" value="TreeGrafter"/>
</dbReference>
<evidence type="ECO:0000256" key="1">
    <source>
        <dbReference type="ARBA" id="ARBA00006102"/>
    </source>
</evidence>
<evidence type="ECO:0000256" key="6">
    <source>
        <dbReference type="ARBA" id="ARBA00052347"/>
    </source>
</evidence>
<dbReference type="InterPro" id="IPR045190">
    <property type="entry name" value="MCCB/AccD1-like"/>
</dbReference>
<keyword evidence="10" id="KW-1185">Reference proteome</keyword>
<dbReference type="PROSITE" id="PS50989">
    <property type="entry name" value="COA_CT_CTER"/>
    <property type="match status" value="2"/>
</dbReference>
<dbReference type="InterPro" id="IPR011763">
    <property type="entry name" value="COA_CT_C"/>
</dbReference>
<dbReference type="FunFam" id="3.90.226.10:FF:000007">
    <property type="entry name" value="Methylcrotonoyl-CoA carboxylase subunit beta"/>
    <property type="match status" value="1"/>
</dbReference>
<dbReference type="EC" id="6.4.1.4" evidence="3"/>
<dbReference type="OrthoDB" id="439921at2759"/>
<evidence type="ECO:0000259" key="8">
    <source>
        <dbReference type="PROSITE" id="PS50989"/>
    </source>
</evidence>
<evidence type="ECO:0000259" key="7">
    <source>
        <dbReference type="PROSITE" id="PS50980"/>
    </source>
</evidence>
<evidence type="ECO:0000256" key="2">
    <source>
        <dbReference type="ARBA" id="ARBA00025711"/>
    </source>
</evidence>
<protein>
    <recommendedName>
        <fullName evidence="3">methylcrotonoyl-CoA carboxylase</fullName>
        <ecNumber evidence="3">6.4.1.4</ecNumber>
    </recommendedName>
    <alternativeName>
        <fullName evidence="5">3-methylcrotonyl-CoA carboxylase 2</fullName>
    </alternativeName>
    <alternativeName>
        <fullName evidence="4">3-methylcrotonyl-CoA:carbon dioxide ligase subunit beta</fullName>
    </alternativeName>
</protein>
<gene>
    <name evidence="9" type="ORF">HYH02_006948</name>
</gene>
<accession>A0A835WJR6</accession>
<organism evidence="9 10">
    <name type="scientific">Chlamydomonas schloesseri</name>
    <dbReference type="NCBI Taxonomy" id="2026947"/>
    <lineage>
        <taxon>Eukaryota</taxon>
        <taxon>Viridiplantae</taxon>
        <taxon>Chlorophyta</taxon>
        <taxon>core chlorophytes</taxon>
        <taxon>Chlorophyceae</taxon>
        <taxon>CS clade</taxon>
        <taxon>Chlamydomonadales</taxon>
        <taxon>Chlamydomonadaceae</taxon>
        <taxon>Chlamydomonas</taxon>
    </lineage>
</organism>
<evidence type="ECO:0000313" key="10">
    <source>
        <dbReference type="Proteomes" id="UP000613740"/>
    </source>
</evidence>
<feature type="domain" description="CoA carboxyltransferase C-terminal" evidence="8">
    <location>
        <begin position="363"/>
        <end position="605"/>
    </location>
</feature>
<comment type="similarity">
    <text evidence="1">Belongs to the AccD/PCCB family.</text>
</comment>
<comment type="caution">
    <text evidence="9">The sequence shown here is derived from an EMBL/GenBank/DDBJ whole genome shotgun (WGS) entry which is preliminary data.</text>
</comment>
<evidence type="ECO:0000256" key="3">
    <source>
        <dbReference type="ARBA" id="ARBA00026116"/>
    </source>
</evidence>
<dbReference type="InterPro" id="IPR034733">
    <property type="entry name" value="AcCoA_carboxyl_beta"/>
</dbReference>
<feature type="domain" description="CoA carboxyltransferase N-terminal" evidence="7">
    <location>
        <begin position="102"/>
        <end position="359"/>
    </location>
</feature>
<comment type="pathway">
    <text evidence="2">Amino-acid degradation; L-leucine degradation; (S)-3-hydroxy-3-methylglutaryl-CoA from 3-isovaleryl-CoA: step 2/3.</text>
</comment>
<dbReference type="UniPathway" id="UPA00363">
    <property type="reaction ID" value="UER00861"/>
</dbReference>
<dbReference type="Gene3D" id="3.90.226.10">
    <property type="entry name" value="2-enoyl-CoA Hydratase, Chain A, domain 1"/>
    <property type="match status" value="2"/>
</dbReference>
<feature type="domain" description="CoA carboxyltransferase C-terminal" evidence="8">
    <location>
        <begin position="104"/>
        <end position="363"/>
    </location>
</feature>
<dbReference type="InterPro" id="IPR011762">
    <property type="entry name" value="COA_CT_N"/>
</dbReference>
<evidence type="ECO:0000256" key="4">
    <source>
        <dbReference type="ARBA" id="ARBA00031237"/>
    </source>
</evidence>
<dbReference type="GO" id="GO:0005739">
    <property type="term" value="C:mitochondrion"/>
    <property type="evidence" value="ECO:0007669"/>
    <property type="project" value="TreeGrafter"/>
</dbReference>
<comment type="catalytic activity">
    <reaction evidence="6">
        <text>3-methylbut-2-enoyl-CoA + hydrogencarbonate + ATP = 3-methyl-(2E)-glutaconyl-CoA + ADP + phosphate + H(+)</text>
        <dbReference type="Rhea" id="RHEA:13589"/>
        <dbReference type="ChEBI" id="CHEBI:15378"/>
        <dbReference type="ChEBI" id="CHEBI:17544"/>
        <dbReference type="ChEBI" id="CHEBI:30616"/>
        <dbReference type="ChEBI" id="CHEBI:43474"/>
        <dbReference type="ChEBI" id="CHEBI:57344"/>
        <dbReference type="ChEBI" id="CHEBI:57346"/>
        <dbReference type="ChEBI" id="CHEBI:456216"/>
        <dbReference type="EC" id="6.4.1.4"/>
    </reaction>
</comment>
<reference evidence="9" key="1">
    <citation type="journal article" date="2020" name="bioRxiv">
        <title>Comparative genomics of Chlamydomonas.</title>
        <authorList>
            <person name="Craig R.J."/>
            <person name="Hasan A.R."/>
            <person name="Ness R.W."/>
            <person name="Keightley P.D."/>
        </authorList>
    </citation>
    <scope>NUCLEOTIDE SEQUENCE</scope>
    <source>
        <strain evidence="9">CCAP 11/173</strain>
    </source>
</reference>
<proteinExistence type="inferred from homology"/>